<protein>
    <submittedName>
        <fullName evidence="2">Uncharacterized protein</fullName>
    </submittedName>
</protein>
<evidence type="ECO:0000313" key="2">
    <source>
        <dbReference type="EMBL" id="OGM07999.1"/>
    </source>
</evidence>
<reference evidence="2 3" key="1">
    <citation type="journal article" date="2016" name="Nat. Commun.">
        <title>Thousands of microbial genomes shed light on interconnected biogeochemical processes in an aquifer system.</title>
        <authorList>
            <person name="Anantharaman K."/>
            <person name="Brown C.T."/>
            <person name="Hug L.A."/>
            <person name="Sharon I."/>
            <person name="Castelle C.J."/>
            <person name="Probst A.J."/>
            <person name="Thomas B.C."/>
            <person name="Singh A."/>
            <person name="Wilkins M.J."/>
            <person name="Karaoz U."/>
            <person name="Brodie E.L."/>
            <person name="Williams K.H."/>
            <person name="Hubbard S.S."/>
            <person name="Banfield J.F."/>
        </authorList>
    </citation>
    <scope>NUCLEOTIDE SEQUENCE [LARGE SCALE GENOMIC DNA]</scope>
</reference>
<proteinExistence type="predicted"/>
<evidence type="ECO:0000313" key="3">
    <source>
        <dbReference type="Proteomes" id="UP000178735"/>
    </source>
</evidence>
<keyword evidence="1" id="KW-0472">Membrane</keyword>
<evidence type="ECO:0000256" key="1">
    <source>
        <dbReference type="SAM" id="Phobius"/>
    </source>
</evidence>
<feature type="transmembrane region" description="Helical" evidence="1">
    <location>
        <begin position="20"/>
        <end position="41"/>
    </location>
</feature>
<keyword evidence="1" id="KW-0812">Transmembrane</keyword>
<dbReference type="Proteomes" id="UP000178735">
    <property type="component" value="Unassembled WGS sequence"/>
</dbReference>
<dbReference type="EMBL" id="MGFH01000031">
    <property type="protein sequence ID" value="OGM07999.1"/>
    <property type="molecule type" value="Genomic_DNA"/>
</dbReference>
<accession>A0A1F7WZW2</accession>
<keyword evidence="1" id="KW-1133">Transmembrane helix</keyword>
<organism evidence="2 3">
    <name type="scientific">Candidatus Wallbacteria bacterium GWC2_49_35</name>
    <dbReference type="NCBI Taxonomy" id="1817813"/>
    <lineage>
        <taxon>Bacteria</taxon>
        <taxon>Candidatus Walliibacteriota</taxon>
    </lineage>
</organism>
<sequence length="114" mass="12899">MNRSFIKAESNRRALALIEVVVYGALIFGIGYGIFQGVLFFQEWQCRKNMAMINEAADLYLTQPGAKLKTLNDIKGSLKTSVKSIPKCPAVPAKFNYFFNVEEKRVRCCYHGVI</sequence>
<gene>
    <name evidence="2" type="ORF">A2008_05705</name>
</gene>
<name>A0A1F7WZW2_9BACT</name>
<comment type="caution">
    <text evidence="2">The sequence shown here is derived from an EMBL/GenBank/DDBJ whole genome shotgun (WGS) entry which is preliminary data.</text>
</comment>
<dbReference type="AlphaFoldDB" id="A0A1F7WZW2"/>